<evidence type="ECO:0000256" key="14">
    <source>
        <dbReference type="ARBA" id="ARBA00056782"/>
    </source>
</evidence>
<evidence type="ECO:0000313" key="26">
    <source>
        <dbReference type="Proteomes" id="UP001285636"/>
    </source>
</evidence>
<feature type="binding site" evidence="20">
    <location>
        <begin position="110"/>
        <end position="116"/>
    </location>
    <ligand>
        <name>ATP</name>
        <dbReference type="ChEBI" id="CHEBI:30616"/>
    </ligand>
</feature>
<feature type="binding site" evidence="20">
    <location>
        <position position="31"/>
    </location>
    <ligand>
        <name>UDP-N-acetyl-alpha-D-muramoyl-L-alanyl-D-glutamate</name>
        <dbReference type="ChEBI" id="CHEBI:83900"/>
    </ligand>
</feature>
<dbReference type="PROSITE" id="PS01011">
    <property type="entry name" value="FOLYLPOLYGLU_SYNT_1"/>
    <property type="match status" value="1"/>
</dbReference>
<keyword evidence="10 20" id="KW-0573">Peptidoglycan synthesis</keyword>
<comment type="caution">
    <text evidence="25">The sequence shown here is derived from an EMBL/GenBank/DDBJ whole genome shotgun (WGS) entry which is preliminary data.</text>
</comment>
<feature type="binding site" evidence="20">
    <location>
        <position position="457"/>
    </location>
    <ligand>
        <name>meso-2,6-diaminopimelate</name>
        <dbReference type="ChEBI" id="CHEBI:57791"/>
    </ligand>
</feature>
<evidence type="ECO:0000256" key="9">
    <source>
        <dbReference type="ARBA" id="ARBA00022960"/>
    </source>
</evidence>
<evidence type="ECO:0000259" key="24">
    <source>
        <dbReference type="Pfam" id="PF08245"/>
    </source>
</evidence>
<evidence type="ECO:0000256" key="3">
    <source>
        <dbReference type="ARBA" id="ARBA00022490"/>
    </source>
</evidence>
<dbReference type="PANTHER" id="PTHR23135">
    <property type="entry name" value="MUR LIGASE FAMILY MEMBER"/>
    <property type="match status" value="1"/>
</dbReference>
<comment type="cofactor">
    <cofactor evidence="20">
        <name>Mg(2+)</name>
        <dbReference type="ChEBI" id="CHEBI:18420"/>
    </cofactor>
</comment>
<gene>
    <name evidence="20" type="primary">murE</name>
    <name evidence="25" type="ORF">RYX45_09280</name>
</gene>
<evidence type="ECO:0000256" key="12">
    <source>
        <dbReference type="ARBA" id="ARBA00023316"/>
    </source>
</evidence>
<dbReference type="GO" id="GO:0005524">
    <property type="term" value="F:ATP binding"/>
    <property type="evidence" value="ECO:0007669"/>
    <property type="project" value="UniProtKB-UniRule"/>
</dbReference>
<evidence type="ECO:0000256" key="17">
    <source>
        <dbReference type="ARBA" id="ARBA00075482"/>
    </source>
</evidence>
<dbReference type="PANTHER" id="PTHR23135:SF4">
    <property type="entry name" value="UDP-N-ACETYLMURAMOYL-L-ALANYL-D-GLUTAMATE--2,6-DIAMINOPIMELATE LIGASE MURE HOMOLOG, CHLOROPLASTIC"/>
    <property type="match status" value="1"/>
</dbReference>
<feature type="binding site" evidence="20">
    <location>
        <position position="383"/>
    </location>
    <ligand>
        <name>meso-2,6-diaminopimelate</name>
        <dbReference type="ChEBI" id="CHEBI:57791"/>
    </ligand>
</feature>
<keyword evidence="3 20" id="KW-0963">Cytoplasm</keyword>
<feature type="binding site" evidence="20">
    <location>
        <position position="151"/>
    </location>
    <ligand>
        <name>UDP-N-acetyl-alpha-D-muramoyl-L-alanyl-D-glutamate</name>
        <dbReference type="ChEBI" id="CHEBI:83900"/>
    </ligand>
</feature>
<evidence type="ECO:0000256" key="16">
    <source>
        <dbReference type="ARBA" id="ARBA00072883"/>
    </source>
</evidence>
<evidence type="ECO:0000256" key="7">
    <source>
        <dbReference type="ARBA" id="ARBA00022840"/>
    </source>
</evidence>
<dbReference type="Proteomes" id="UP001285636">
    <property type="component" value="Unassembled WGS sequence"/>
</dbReference>
<dbReference type="Gene3D" id="3.90.190.20">
    <property type="entry name" value="Mur ligase, C-terminal domain"/>
    <property type="match status" value="1"/>
</dbReference>
<dbReference type="InterPro" id="IPR013221">
    <property type="entry name" value="Mur_ligase_cen"/>
</dbReference>
<keyword evidence="4 20" id="KW-0436">Ligase</keyword>
<dbReference type="FunFam" id="3.90.190.20:FF:000006">
    <property type="entry name" value="UDP-N-acetylmuramoyl-L-alanyl-D-glutamate--2,6-diaminopimelate ligase"/>
    <property type="match status" value="1"/>
</dbReference>
<keyword evidence="8 20" id="KW-0460">Magnesium</keyword>
<evidence type="ECO:0000259" key="22">
    <source>
        <dbReference type="Pfam" id="PF01225"/>
    </source>
</evidence>
<evidence type="ECO:0000313" key="25">
    <source>
        <dbReference type="EMBL" id="MDV2885376.1"/>
    </source>
</evidence>
<dbReference type="InterPro" id="IPR005761">
    <property type="entry name" value="UDP-N-AcMur-Glu-dNH2Pim_ligase"/>
</dbReference>
<feature type="domain" description="Mur ligase C-terminal" evidence="23">
    <location>
        <begin position="334"/>
        <end position="459"/>
    </location>
</feature>
<reference evidence="25" key="1">
    <citation type="submission" date="2023-10" db="EMBL/GenBank/DDBJ databases">
        <title>Screening of Alkalihalophilus pseudofirmusBZ-TG-HK211 and Its Alleviation of Salt Stress on Rapeseed Growth.</title>
        <authorList>
            <person name="Zhao B."/>
            <person name="Guo T."/>
        </authorList>
    </citation>
    <scope>NUCLEOTIDE SEQUENCE</scope>
    <source>
        <strain evidence="25">BZ-TG-HK211</strain>
    </source>
</reference>
<evidence type="ECO:0000256" key="4">
    <source>
        <dbReference type="ARBA" id="ARBA00022598"/>
    </source>
</evidence>
<dbReference type="Pfam" id="PF01225">
    <property type="entry name" value="Mur_ligase"/>
    <property type="match status" value="1"/>
</dbReference>
<comment type="function">
    <text evidence="14 20">Catalyzes the addition of meso-diaminopimelic acid to the nucleotide precursor UDP-N-acetylmuramoyl-L-alanyl-D-glutamate (UMAG) in the biosynthesis of bacterial cell-wall peptidoglycan.</text>
</comment>
<dbReference type="Pfam" id="PF08245">
    <property type="entry name" value="Mur_ligase_M"/>
    <property type="match status" value="1"/>
</dbReference>
<evidence type="ECO:0000256" key="15">
    <source>
        <dbReference type="ARBA" id="ARBA00066633"/>
    </source>
</evidence>
<dbReference type="GO" id="GO:0000287">
    <property type="term" value="F:magnesium ion binding"/>
    <property type="evidence" value="ECO:0007669"/>
    <property type="project" value="UniProtKB-UniRule"/>
</dbReference>
<name>A0AAJ2U1C0_ALKPS</name>
<dbReference type="GO" id="GO:0004326">
    <property type="term" value="F:tetrahydrofolylpolyglutamate synthase activity"/>
    <property type="evidence" value="ECO:0007669"/>
    <property type="project" value="InterPro"/>
</dbReference>
<comment type="pathway">
    <text evidence="1 20 21">Cell wall biogenesis; peptidoglycan biosynthesis.</text>
</comment>
<dbReference type="NCBIfam" id="NF001124">
    <property type="entry name" value="PRK00139.1-2"/>
    <property type="match status" value="1"/>
</dbReference>
<comment type="PTM">
    <text evidence="20">Carboxylation is probably crucial for Mg(2+) binding and, consequently, for the gamma-phosphate positioning of ATP.</text>
</comment>
<dbReference type="SUPFAM" id="SSF53623">
    <property type="entry name" value="MurD-like peptide ligases, catalytic domain"/>
    <property type="match status" value="1"/>
</dbReference>
<feature type="short sequence motif" description="Meso-diaminopimelate recognition motif" evidence="20">
    <location>
        <begin position="407"/>
        <end position="410"/>
    </location>
</feature>
<dbReference type="NCBIfam" id="NF001126">
    <property type="entry name" value="PRK00139.1-4"/>
    <property type="match status" value="1"/>
</dbReference>
<feature type="binding site" evidence="20">
    <location>
        <position position="461"/>
    </location>
    <ligand>
        <name>meso-2,6-diaminopimelate</name>
        <dbReference type="ChEBI" id="CHEBI:57791"/>
    </ligand>
</feature>
<organism evidence="25 26">
    <name type="scientific">Alkalihalophilus pseudofirmus</name>
    <name type="common">Bacillus pseudofirmus</name>
    <dbReference type="NCBI Taxonomy" id="79885"/>
    <lineage>
        <taxon>Bacteria</taxon>
        <taxon>Bacillati</taxon>
        <taxon>Bacillota</taxon>
        <taxon>Bacilli</taxon>
        <taxon>Bacillales</taxon>
        <taxon>Bacillaceae</taxon>
        <taxon>Alkalihalophilus</taxon>
    </lineage>
</organism>
<feature type="binding site" evidence="20">
    <location>
        <position position="179"/>
    </location>
    <ligand>
        <name>UDP-N-acetyl-alpha-D-muramoyl-L-alanyl-D-glutamate</name>
        <dbReference type="ChEBI" id="CHEBI:83900"/>
    </ligand>
</feature>
<evidence type="ECO:0000256" key="1">
    <source>
        <dbReference type="ARBA" id="ARBA00004752"/>
    </source>
</evidence>
<protein>
    <recommendedName>
        <fullName evidence="16 20">UDP-N-acetylmuramoyl-L-alanyl-D-glutamate--2,6-diaminopimelate ligase</fullName>
        <ecNumber evidence="15 20">6.3.2.13</ecNumber>
    </recommendedName>
    <alternativeName>
        <fullName evidence="17 20">Meso-A2pm-adding enzyme</fullName>
    </alternativeName>
    <alternativeName>
        <fullName evidence="18 20">Meso-diaminopimelate-adding enzyme</fullName>
    </alternativeName>
    <alternativeName>
        <fullName evidence="19 20">UDP-MurNAc-L-Ala-D-Glu:meso-diaminopimelate ligase</fullName>
    </alternativeName>
    <alternativeName>
        <fullName evidence="20">UDP-MurNAc-tripeptide synthetase</fullName>
    </alternativeName>
    <alternativeName>
        <fullName evidence="20">UDP-N-acetylmuramyl-tripeptide synthetase</fullName>
    </alternativeName>
</protein>
<dbReference type="GO" id="GO:0005737">
    <property type="term" value="C:cytoplasm"/>
    <property type="evidence" value="ECO:0007669"/>
    <property type="project" value="UniProtKB-SubCell"/>
</dbReference>
<dbReference type="InterPro" id="IPR036565">
    <property type="entry name" value="Mur-like_cat_sf"/>
</dbReference>
<evidence type="ECO:0000256" key="13">
    <source>
        <dbReference type="ARBA" id="ARBA00050251"/>
    </source>
</evidence>
<evidence type="ECO:0000256" key="5">
    <source>
        <dbReference type="ARBA" id="ARBA00022618"/>
    </source>
</evidence>
<feature type="binding site" evidence="20">
    <location>
        <begin position="152"/>
        <end position="153"/>
    </location>
    <ligand>
        <name>UDP-N-acetyl-alpha-D-muramoyl-L-alanyl-D-glutamate</name>
        <dbReference type="ChEBI" id="CHEBI:83900"/>
    </ligand>
</feature>
<feature type="binding site" evidence="20">
    <location>
        <begin position="407"/>
        <end position="410"/>
    </location>
    <ligand>
        <name>meso-2,6-diaminopimelate</name>
        <dbReference type="ChEBI" id="CHEBI:57791"/>
    </ligand>
</feature>
<dbReference type="GO" id="GO:0051301">
    <property type="term" value="P:cell division"/>
    <property type="evidence" value="ECO:0007669"/>
    <property type="project" value="UniProtKB-KW"/>
</dbReference>
<dbReference type="EC" id="6.3.2.13" evidence="15 20"/>
<feature type="domain" description="Mur ligase central" evidence="24">
    <location>
        <begin position="108"/>
        <end position="312"/>
    </location>
</feature>
<dbReference type="AlphaFoldDB" id="A0AAJ2U1C0"/>
<keyword evidence="7 20" id="KW-0067">ATP-binding</keyword>
<feature type="domain" description="Mur ligase N-terminal catalytic" evidence="22">
    <location>
        <begin position="23"/>
        <end position="96"/>
    </location>
</feature>
<dbReference type="GO" id="GO:0008765">
    <property type="term" value="F:UDP-N-acetylmuramoylalanyl-D-glutamate-2,6-diaminopimelate ligase activity"/>
    <property type="evidence" value="ECO:0007669"/>
    <property type="project" value="UniProtKB-UniRule"/>
</dbReference>
<comment type="caution">
    <text evidence="20">Lacks conserved residue(s) required for the propagation of feature annotation.</text>
</comment>
<dbReference type="EMBL" id="JAWJAY010000001">
    <property type="protein sequence ID" value="MDV2885376.1"/>
    <property type="molecule type" value="Genomic_DNA"/>
</dbReference>
<dbReference type="Gene3D" id="3.40.1190.10">
    <property type="entry name" value="Mur-like, catalytic domain"/>
    <property type="match status" value="1"/>
</dbReference>
<dbReference type="InterPro" id="IPR004101">
    <property type="entry name" value="Mur_ligase_C"/>
</dbReference>
<comment type="similarity">
    <text evidence="2 20">Belongs to the MurCDEF family. MurE subfamily.</text>
</comment>
<accession>A0AAJ2U1C0</accession>
<feature type="binding site" evidence="20">
    <location>
        <position position="187"/>
    </location>
    <ligand>
        <name>UDP-N-acetyl-alpha-D-muramoyl-L-alanyl-D-glutamate</name>
        <dbReference type="ChEBI" id="CHEBI:83900"/>
    </ligand>
</feature>
<dbReference type="InterPro" id="IPR000713">
    <property type="entry name" value="Mur_ligase_N"/>
</dbReference>
<dbReference type="Pfam" id="PF02875">
    <property type="entry name" value="Mur_ligase_C"/>
    <property type="match status" value="1"/>
</dbReference>
<keyword evidence="9 20" id="KW-0133">Cell shape</keyword>
<keyword evidence="6 20" id="KW-0547">Nucleotide-binding</keyword>
<dbReference type="SUPFAM" id="SSF63418">
    <property type="entry name" value="MurE/MurF N-terminal domain"/>
    <property type="match status" value="1"/>
</dbReference>
<evidence type="ECO:0000256" key="19">
    <source>
        <dbReference type="ARBA" id="ARBA00081560"/>
    </source>
</evidence>
<evidence type="ECO:0000256" key="11">
    <source>
        <dbReference type="ARBA" id="ARBA00023306"/>
    </source>
</evidence>
<comment type="subcellular location">
    <subcellularLocation>
        <location evidence="20 21">Cytoplasm</location>
    </subcellularLocation>
</comment>
<evidence type="ECO:0000259" key="23">
    <source>
        <dbReference type="Pfam" id="PF02875"/>
    </source>
</evidence>
<keyword evidence="5 20" id="KW-0132">Cell division</keyword>
<sequence>MMKLSELTNVLRSYEWKNEGDPEITHIEMDSREVVSGTLFFCIKGYTVDGHDFAKQAVEKGAVALIAEREVKGVEVPTIIVQDTKRTMARLANLFYGDPTSKLNLIGVTGTNGKTTVTHLLEQIMNDANKRTGLIGTMYTKIGDVELKTQNTTPESITLQKRFKEMVDADVETALMEVSSHALHLGRVRGCDFDIAVFTNLTPDHLDYHETMEAYLFAKGLLFAQLGNRFTEGKVAVLNRDDEAANELLKMTTVDVLTYGVKNKADIMAEDIEITARGTTFTLKARTKSIEIEMKLIGMFSVYNALAAASAAIASGIPLEQIKKSLEAVHGVAGRFEPVDAGQDYTVIVDYAHTSDSLENVLTTVREFAKGKISVVVGCGGDRDRTKRPVMAKIATKYADNAIFTSDNPRSEDPKQILDDMTYGLESSNYTVCVDRKEAIYQAINDANKDDILVIAGKGHETYQIIGANTTHFDDREVAKQAIEERV</sequence>
<dbReference type="GO" id="GO:0008360">
    <property type="term" value="P:regulation of cell shape"/>
    <property type="evidence" value="ECO:0007669"/>
    <property type="project" value="UniProtKB-KW"/>
</dbReference>
<proteinExistence type="inferred from homology"/>
<dbReference type="InterPro" id="IPR035911">
    <property type="entry name" value="MurE/MurF_N"/>
</dbReference>
<dbReference type="Gene3D" id="3.40.1390.10">
    <property type="entry name" value="MurE/MurF, N-terminal domain"/>
    <property type="match status" value="1"/>
</dbReference>
<evidence type="ECO:0000256" key="2">
    <source>
        <dbReference type="ARBA" id="ARBA00005898"/>
    </source>
</evidence>
<dbReference type="NCBIfam" id="TIGR01085">
    <property type="entry name" value="murE"/>
    <property type="match status" value="1"/>
</dbReference>
<feature type="modified residue" description="N6-carboxylysine" evidence="20">
    <location>
        <position position="219"/>
    </location>
</feature>
<dbReference type="FunFam" id="3.40.1390.10:FF:000005">
    <property type="entry name" value="UDP-N-acetylmuramoyl-L-alanyl-D-glutamate--2,6-diaminopimelate ligase"/>
    <property type="match status" value="1"/>
</dbReference>
<evidence type="ECO:0000256" key="18">
    <source>
        <dbReference type="ARBA" id="ARBA00076158"/>
    </source>
</evidence>
<dbReference type="InterPro" id="IPR018109">
    <property type="entry name" value="Folylpolyglutamate_synth_CS"/>
</dbReference>
<evidence type="ECO:0000256" key="20">
    <source>
        <dbReference type="HAMAP-Rule" id="MF_00208"/>
    </source>
</evidence>
<dbReference type="HAMAP" id="MF_00208">
    <property type="entry name" value="MurE"/>
    <property type="match status" value="1"/>
</dbReference>
<evidence type="ECO:0000256" key="6">
    <source>
        <dbReference type="ARBA" id="ARBA00022741"/>
    </source>
</evidence>
<comment type="catalytic activity">
    <reaction evidence="13 20">
        <text>UDP-N-acetyl-alpha-D-muramoyl-L-alanyl-D-glutamate + meso-2,6-diaminopimelate + ATP = UDP-N-acetyl-alpha-D-muramoyl-L-alanyl-gamma-D-glutamyl-meso-2,6-diaminopimelate + ADP + phosphate + H(+)</text>
        <dbReference type="Rhea" id="RHEA:23676"/>
        <dbReference type="ChEBI" id="CHEBI:15378"/>
        <dbReference type="ChEBI" id="CHEBI:30616"/>
        <dbReference type="ChEBI" id="CHEBI:43474"/>
        <dbReference type="ChEBI" id="CHEBI:57791"/>
        <dbReference type="ChEBI" id="CHEBI:83900"/>
        <dbReference type="ChEBI" id="CHEBI:83905"/>
        <dbReference type="ChEBI" id="CHEBI:456216"/>
        <dbReference type="EC" id="6.3.2.13"/>
    </reaction>
</comment>
<keyword evidence="11 20" id="KW-0131">Cell cycle</keyword>
<dbReference type="InterPro" id="IPR036615">
    <property type="entry name" value="Mur_ligase_C_dom_sf"/>
</dbReference>
<dbReference type="SUPFAM" id="SSF53244">
    <property type="entry name" value="MurD-like peptide ligases, peptide-binding domain"/>
    <property type="match status" value="1"/>
</dbReference>
<keyword evidence="12 20" id="KW-0961">Cell wall biogenesis/degradation</keyword>
<evidence type="ECO:0000256" key="21">
    <source>
        <dbReference type="RuleBase" id="RU004135"/>
    </source>
</evidence>
<dbReference type="GO" id="GO:0071555">
    <property type="term" value="P:cell wall organization"/>
    <property type="evidence" value="ECO:0007669"/>
    <property type="project" value="UniProtKB-KW"/>
</dbReference>
<dbReference type="GO" id="GO:0009252">
    <property type="term" value="P:peptidoglycan biosynthetic process"/>
    <property type="evidence" value="ECO:0007669"/>
    <property type="project" value="UniProtKB-UniRule"/>
</dbReference>
<evidence type="ECO:0000256" key="8">
    <source>
        <dbReference type="ARBA" id="ARBA00022842"/>
    </source>
</evidence>
<evidence type="ECO:0000256" key="10">
    <source>
        <dbReference type="ARBA" id="ARBA00022984"/>
    </source>
</evidence>